<dbReference type="InterPro" id="IPR011992">
    <property type="entry name" value="EF-hand-dom_pair"/>
</dbReference>
<keyword evidence="1" id="KW-0106">Calcium</keyword>
<protein>
    <submittedName>
        <fullName evidence="4">Uncharacterized calcium-binding protein C50C3.5</fullName>
    </submittedName>
</protein>
<sequence>MEAKLLERFRLAKEEDEDAVPVPKTSKAVMMLHQLAMTVNLSFDDARLAKNAFEKQDHQVKGVLEYEDFVQAVLDIHQTINHKCTAFTMTQCEHLCATTYPADEGSDGTVDLVQFLHWYATYSFHESLLLSPEMRNLRRLSRQYQVPWEEVDNVKRHFDLVDTDHSGEIDFEEFSQILRRVLQVPPELDMPPNRARFFWKQLDTDGSGKADFAEFLPWWLKYFQQKEGKKLLVKPFEDFYQSVRNLKNPDPPAYKKTQRTKIVLQTEDKGGAKRAPERRLSMILTERRFSRRFE</sequence>
<gene>
    <name evidence="3" type="ORF">SCF082_LOCUS10178</name>
    <name evidence="4" type="ORF">SCF082_LOCUS10253</name>
</gene>
<dbReference type="PROSITE" id="PS50222">
    <property type="entry name" value="EF_HAND_2"/>
    <property type="match status" value="2"/>
</dbReference>
<proteinExistence type="predicted"/>
<dbReference type="CDD" id="cd00051">
    <property type="entry name" value="EFh"/>
    <property type="match status" value="1"/>
</dbReference>
<comment type="caution">
    <text evidence="4">The sequence shown here is derived from an EMBL/GenBank/DDBJ whole genome shotgun (WGS) entry which is preliminary data.</text>
</comment>
<evidence type="ECO:0000313" key="5">
    <source>
        <dbReference type="Proteomes" id="UP001642464"/>
    </source>
</evidence>
<evidence type="ECO:0000259" key="2">
    <source>
        <dbReference type="PROSITE" id="PS50222"/>
    </source>
</evidence>
<evidence type="ECO:0000256" key="1">
    <source>
        <dbReference type="ARBA" id="ARBA00022837"/>
    </source>
</evidence>
<evidence type="ECO:0000313" key="4">
    <source>
        <dbReference type="EMBL" id="CAK9009359.1"/>
    </source>
</evidence>
<dbReference type="EMBL" id="CAXAMM010005980">
    <property type="protein sequence ID" value="CAK9009359.1"/>
    <property type="molecule type" value="Genomic_DNA"/>
</dbReference>
<dbReference type="InterPro" id="IPR018247">
    <property type="entry name" value="EF_Hand_1_Ca_BS"/>
</dbReference>
<dbReference type="Pfam" id="PF13499">
    <property type="entry name" value="EF-hand_7"/>
    <property type="match status" value="1"/>
</dbReference>
<organism evidence="4 5">
    <name type="scientific">Durusdinium trenchii</name>
    <dbReference type="NCBI Taxonomy" id="1381693"/>
    <lineage>
        <taxon>Eukaryota</taxon>
        <taxon>Sar</taxon>
        <taxon>Alveolata</taxon>
        <taxon>Dinophyceae</taxon>
        <taxon>Suessiales</taxon>
        <taxon>Symbiodiniaceae</taxon>
        <taxon>Durusdinium</taxon>
    </lineage>
</organism>
<evidence type="ECO:0000313" key="3">
    <source>
        <dbReference type="EMBL" id="CAK9009125.1"/>
    </source>
</evidence>
<dbReference type="SMART" id="SM00054">
    <property type="entry name" value="EFh"/>
    <property type="match status" value="2"/>
</dbReference>
<reference evidence="4 5" key="1">
    <citation type="submission" date="2024-02" db="EMBL/GenBank/DDBJ databases">
        <authorList>
            <person name="Chen Y."/>
            <person name="Shah S."/>
            <person name="Dougan E. K."/>
            <person name="Thang M."/>
            <person name="Chan C."/>
        </authorList>
    </citation>
    <scope>NUCLEOTIDE SEQUENCE [LARGE SCALE GENOMIC DNA]</scope>
</reference>
<dbReference type="Gene3D" id="1.10.238.10">
    <property type="entry name" value="EF-hand"/>
    <property type="match status" value="1"/>
</dbReference>
<feature type="domain" description="EF-hand" evidence="2">
    <location>
        <begin position="149"/>
        <end position="184"/>
    </location>
</feature>
<name>A0ABP0J4Q3_9DINO</name>
<accession>A0ABP0J4Q3</accession>
<feature type="domain" description="EF-hand" evidence="2">
    <location>
        <begin position="190"/>
        <end position="225"/>
    </location>
</feature>
<keyword evidence="5" id="KW-1185">Reference proteome</keyword>
<dbReference type="Proteomes" id="UP001642464">
    <property type="component" value="Unassembled WGS sequence"/>
</dbReference>
<dbReference type="EMBL" id="CAXAMM010005914">
    <property type="protein sequence ID" value="CAK9009125.1"/>
    <property type="molecule type" value="Genomic_DNA"/>
</dbReference>
<dbReference type="SUPFAM" id="SSF47473">
    <property type="entry name" value="EF-hand"/>
    <property type="match status" value="1"/>
</dbReference>
<dbReference type="InterPro" id="IPR002048">
    <property type="entry name" value="EF_hand_dom"/>
</dbReference>
<dbReference type="PROSITE" id="PS00018">
    <property type="entry name" value="EF_HAND_1"/>
    <property type="match status" value="1"/>
</dbReference>